<comment type="caution">
    <text evidence="2">The sequence shown here is derived from an EMBL/GenBank/DDBJ whole genome shotgun (WGS) entry which is preliminary data.</text>
</comment>
<organism evidence="2 3">
    <name type="scientific">Noviherbaspirillum saxi</name>
    <dbReference type="NCBI Taxonomy" id="2320863"/>
    <lineage>
        <taxon>Bacteria</taxon>
        <taxon>Pseudomonadati</taxon>
        <taxon>Pseudomonadota</taxon>
        <taxon>Betaproteobacteria</taxon>
        <taxon>Burkholderiales</taxon>
        <taxon>Oxalobacteraceae</taxon>
        <taxon>Noviherbaspirillum</taxon>
    </lineage>
</organism>
<dbReference type="EMBL" id="QYUO01000001">
    <property type="protein sequence ID" value="RJF97363.1"/>
    <property type="molecule type" value="Genomic_DNA"/>
</dbReference>
<dbReference type="Proteomes" id="UP000265955">
    <property type="component" value="Unassembled WGS sequence"/>
</dbReference>
<name>A0A3A3FN82_9BURK</name>
<sequence length="62" mass="7062">MTRPETPFEQASYDLNKFRERRMAERRSVPRNSADRRANQNGANTGSKHVDQDVIAKDGGDL</sequence>
<evidence type="ECO:0000313" key="2">
    <source>
        <dbReference type="EMBL" id="RJF97363.1"/>
    </source>
</evidence>
<feature type="compositionally biased region" description="Basic and acidic residues" evidence="1">
    <location>
        <begin position="16"/>
        <end position="38"/>
    </location>
</feature>
<evidence type="ECO:0000313" key="3">
    <source>
        <dbReference type="Proteomes" id="UP000265955"/>
    </source>
</evidence>
<keyword evidence="3" id="KW-1185">Reference proteome</keyword>
<reference evidence="3" key="1">
    <citation type="submission" date="2018-09" db="EMBL/GenBank/DDBJ databases">
        <authorList>
            <person name="Zhu H."/>
        </authorList>
    </citation>
    <scope>NUCLEOTIDE SEQUENCE [LARGE SCALE GENOMIC DNA]</scope>
    <source>
        <strain evidence="3">K1R23-30</strain>
    </source>
</reference>
<dbReference type="OrthoDB" id="8724840at2"/>
<evidence type="ECO:0000256" key="1">
    <source>
        <dbReference type="SAM" id="MobiDB-lite"/>
    </source>
</evidence>
<accession>A0A3A3FN82</accession>
<protein>
    <submittedName>
        <fullName evidence="2">Uncharacterized protein</fullName>
    </submittedName>
</protein>
<feature type="compositionally biased region" description="Basic and acidic residues" evidence="1">
    <location>
        <begin position="48"/>
        <end position="62"/>
    </location>
</feature>
<gene>
    <name evidence="2" type="ORF">D3871_01565</name>
</gene>
<feature type="region of interest" description="Disordered" evidence="1">
    <location>
        <begin position="1"/>
        <end position="62"/>
    </location>
</feature>
<dbReference type="RefSeq" id="WP_119767314.1">
    <property type="nucleotide sequence ID" value="NZ_QYUO01000001.1"/>
</dbReference>
<dbReference type="AlphaFoldDB" id="A0A3A3FN82"/>
<proteinExistence type="predicted"/>